<evidence type="ECO:0000256" key="3">
    <source>
        <dbReference type="ARBA" id="ARBA00022748"/>
    </source>
</evidence>
<feature type="transmembrane region" description="Helical" evidence="7">
    <location>
        <begin position="41"/>
        <end position="61"/>
    </location>
</feature>
<dbReference type="Pfam" id="PF05140">
    <property type="entry name" value="ResB"/>
    <property type="match status" value="1"/>
</dbReference>
<evidence type="ECO:0000313" key="11">
    <source>
        <dbReference type="Proteomes" id="UP000316426"/>
    </source>
</evidence>
<proteinExistence type="predicted"/>
<dbReference type="InterPro" id="IPR045062">
    <property type="entry name" value="Cyt_c_biogenesis_CcsA/CcmC"/>
</dbReference>
<feature type="domain" description="ResB-like" evidence="9">
    <location>
        <begin position="457"/>
        <end position="524"/>
    </location>
</feature>
<organism evidence="10 11">
    <name type="scientific">Botrimarina mediterranea</name>
    <dbReference type="NCBI Taxonomy" id="2528022"/>
    <lineage>
        <taxon>Bacteria</taxon>
        <taxon>Pseudomonadati</taxon>
        <taxon>Planctomycetota</taxon>
        <taxon>Planctomycetia</taxon>
        <taxon>Pirellulales</taxon>
        <taxon>Lacipirellulaceae</taxon>
        <taxon>Botrimarina</taxon>
    </lineage>
</organism>
<keyword evidence="2 7" id="KW-0812">Transmembrane</keyword>
<feature type="transmembrane region" description="Helical" evidence="7">
    <location>
        <begin position="105"/>
        <end position="124"/>
    </location>
</feature>
<dbReference type="AlphaFoldDB" id="A0A518KC68"/>
<feature type="transmembrane region" description="Helical" evidence="7">
    <location>
        <begin position="1089"/>
        <end position="1110"/>
    </location>
</feature>
<feature type="transmembrane region" description="Helical" evidence="7">
    <location>
        <begin position="177"/>
        <end position="194"/>
    </location>
</feature>
<keyword evidence="4 7" id="KW-1133">Transmembrane helix</keyword>
<evidence type="ECO:0000256" key="4">
    <source>
        <dbReference type="ARBA" id="ARBA00022989"/>
    </source>
</evidence>
<feature type="transmembrane region" description="Helical" evidence="7">
    <location>
        <begin position="1154"/>
        <end position="1172"/>
    </location>
</feature>
<feature type="transmembrane region" description="Helical" evidence="7">
    <location>
        <begin position="266"/>
        <end position="285"/>
    </location>
</feature>
<feature type="transmembrane region" description="Helical" evidence="7">
    <location>
        <begin position="945"/>
        <end position="967"/>
    </location>
</feature>
<sequence length="1219" mass="131109">MGATLEATPSATTARPTDAPRSRREASTLERLLGPLASLRLTVVLFSLAIFLVFAGTLAQVDHDVWYVVEENYFRVWVATIEWQAFARLVEMFTKSEAQPITGGFLFPGGKLIGVAMFLNLLAAHSVRFKVASKGGRLAAGLALVVAGVAATAWVIFGDKTVGDELSPAFSDGLWQAMRAGIAGLALVMTYWSLQARARLRTAEWGLAMALSLVLLGVAAYLFLYPSAAPDNSGMRILWQLTKSCGAAVLCLVGCLLAFKQRAGIVLLHAGVALLLVNELVVDLAHVEGVMSIQEGATANYAEDIRSVELAVVADEGDTQRVTVVPQNVLAKAAKSGEVVKHPDLPFDLKVVRFDENSTLAAVGPVAENPATQGAGLQRIALANRSVSGASAASGVNRPSAYVEPIDKETGKSLGVWLVSNSYMRTPGGGGIGLLSQPIEAGGETYGVDLRFKRLYKDYSVTLQDFRFDRYSGTNVPKNFQSDVVINDPSRGVERDAKIWMNNPLRYAGDTLYQQGYDEVTEQGTVLQVVSNTGWMIPYVSCVYVGLGMLVHFMGTLTRFARRRVEEANRLAKANAADEAGPSLLSAAAWKQPIVWAPALAAVVAVAYFGSKASPPSDAAGAMAIQRFGALPVAEGGRIKPIDTLARTTLQAISARQEVFEDKDDRDGLPATQWLLETISGREGWAQHPVFRIESLELLDALGLEHRTGFFRYSYEEVMNPEAGFAKQFDAAIAQQAAIEEAKKAGEEAEPLSLVQQQTLALADKITLVHQLAGAFGDPRINGENEQEVRQQLVAAQANAERLSRSGAVLAVPPSEADGEWSTLFQSNLANLMRLATKQPLEPAGAAWSDALTAYNRGMPKEFGDSLTDIEAAIEKYERSLESSPEVLAKLASSERLDAAAVRFEHFFSHFSPFYYCAAMYLVAFVLTALSWLGQGTVTKALGRAALAVIVVTLLVHTFALVGRIYISGRPPVTNLYSSAVFIGWGAVLFGVAYEAIYKIGIGSAVASLLGFATLVVAHYLSLDGDTYTVLRAVLDTQFWLATHVVCVTLGYSTTYLAGFLGAGYLIAMGAPRLVGAKSLLTKQVGDQLIRMAYGTLCFALLFSFVGTVLGGLWADDSWGRFWGWDPKENGALIIVLWNALVLHARWGKMIGPVGFATLAVGGNIVTTWSWFGVNELGVGLHAYGASESNTASMLLFFATSQLLVMTLALLPSRYKQVA</sequence>
<feature type="transmembrane region" description="Helical" evidence="7">
    <location>
        <begin position="913"/>
        <end position="933"/>
    </location>
</feature>
<dbReference type="PANTHER" id="PTHR30071:SF1">
    <property type="entry name" value="CYTOCHROME B_B6 PROTEIN-RELATED"/>
    <property type="match status" value="1"/>
</dbReference>
<evidence type="ECO:0000259" key="8">
    <source>
        <dbReference type="Pfam" id="PF01578"/>
    </source>
</evidence>
<evidence type="ECO:0000313" key="10">
    <source>
        <dbReference type="EMBL" id="QDV75349.1"/>
    </source>
</evidence>
<dbReference type="PANTHER" id="PTHR30071">
    <property type="entry name" value="HEME EXPORTER PROTEIN C"/>
    <property type="match status" value="1"/>
</dbReference>
<feature type="transmembrane region" description="Helical" evidence="7">
    <location>
        <begin position="1000"/>
        <end position="1021"/>
    </location>
</feature>
<dbReference type="GO" id="GO:0005886">
    <property type="term" value="C:plasma membrane"/>
    <property type="evidence" value="ECO:0007669"/>
    <property type="project" value="TreeGrafter"/>
</dbReference>
<dbReference type="RefSeq" id="WP_145114550.1">
    <property type="nucleotide sequence ID" value="NZ_CP036349.1"/>
</dbReference>
<evidence type="ECO:0000256" key="5">
    <source>
        <dbReference type="ARBA" id="ARBA00023136"/>
    </source>
</evidence>
<feature type="transmembrane region" description="Helical" evidence="7">
    <location>
        <begin position="973"/>
        <end position="993"/>
    </location>
</feature>
<feature type="transmembrane region" description="Helical" evidence="7">
    <location>
        <begin position="1130"/>
        <end position="1147"/>
    </location>
</feature>
<dbReference type="KEGG" id="bmei:Spa11_35650"/>
<dbReference type="GO" id="GO:0017004">
    <property type="term" value="P:cytochrome complex assembly"/>
    <property type="evidence" value="ECO:0007669"/>
    <property type="project" value="UniProtKB-KW"/>
</dbReference>
<reference evidence="10 11" key="1">
    <citation type="submission" date="2019-02" db="EMBL/GenBank/DDBJ databases">
        <title>Deep-cultivation of Planctomycetes and their phenomic and genomic characterization uncovers novel biology.</title>
        <authorList>
            <person name="Wiegand S."/>
            <person name="Jogler M."/>
            <person name="Boedeker C."/>
            <person name="Pinto D."/>
            <person name="Vollmers J."/>
            <person name="Rivas-Marin E."/>
            <person name="Kohn T."/>
            <person name="Peeters S.H."/>
            <person name="Heuer A."/>
            <person name="Rast P."/>
            <person name="Oberbeckmann S."/>
            <person name="Bunk B."/>
            <person name="Jeske O."/>
            <person name="Meyerdierks A."/>
            <person name="Storesund J.E."/>
            <person name="Kallscheuer N."/>
            <person name="Luecker S."/>
            <person name="Lage O.M."/>
            <person name="Pohl T."/>
            <person name="Merkel B.J."/>
            <person name="Hornburger P."/>
            <person name="Mueller R.-W."/>
            <person name="Bruemmer F."/>
            <person name="Labrenz M."/>
            <person name="Spormann A.M."/>
            <person name="Op den Camp H."/>
            <person name="Overmann J."/>
            <person name="Amann R."/>
            <person name="Jetten M.S.M."/>
            <person name="Mascher T."/>
            <person name="Medema M.H."/>
            <person name="Devos D.P."/>
            <person name="Kaster A.-K."/>
            <person name="Ovreas L."/>
            <person name="Rohde M."/>
            <person name="Galperin M.Y."/>
            <person name="Jogler C."/>
        </authorList>
    </citation>
    <scope>NUCLEOTIDE SEQUENCE [LARGE SCALE GENOMIC DNA]</scope>
    <source>
        <strain evidence="10 11">Spa11</strain>
    </source>
</reference>
<evidence type="ECO:0000259" key="9">
    <source>
        <dbReference type="Pfam" id="PF05140"/>
    </source>
</evidence>
<dbReference type="EMBL" id="CP036349">
    <property type="protein sequence ID" value="QDV75349.1"/>
    <property type="molecule type" value="Genomic_DNA"/>
</dbReference>
<feature type="region of interest" description="Disordered" evidence="6">
    <location>
        <begin position="1"/>
        <end position="23"/>
    </location>
</feature>
<feature type="transmembrane region" description="Helical" evidence="7">
    <location>
        <begin position="136"/>
        <end position="157"/>
    </location>
</feature>
<comment type="subcellular location">
    <subcellularLocation>
        <location evidence="1">Membrane</location>
        <topology evidence="1">Multi-pass membrane protein</topology>
    </subcellularLocation>
</comment>
<evidence type="ECO:0000256" key="1">
    <source>
        <dbReference type="ARBA" id="ARBA00004141"/>
    </source>
</evidence>
<accession>A0A518KC68</accession>
<gene>
    <name evidence="10" type="primary">ccsA</name>
    <name evidence="10" type="ORF">Spa11_35650</name>
</gene>
<dbReference type="GO" id="GO:0020037">
    <property type="term" value="F:heme binding"/>
    <property type="evidence" value="ECO:0007669"/>
    <property type="project" value="InterPro"/>
</dbReference>
<keyword evidence="5 7" id="KW-0472">Membrane</keyword>
<feature type="transmembrane region" description="Helical" evidence="7">
    <location>
        <begin position="1041"/>
        <end position="1068"/>
    </location>
</feature>
<dbReference type="InterPro" id="IPR002541">
    <property type="entry name" value="Cyt_c_assembly"/>
</dbReference>
<keyword evidence="3" id="KW-0201">Cytochrome c-type biogenesis</keyword>
<feature type="transmembrane region" description="Helical" evidence="7">
    <location>
        <begin position="1192"/>
        <end position="1211"/>
    </location>
</feature>
<name>A0A518KC68_9BACT</name>
<feature type="transmembrane region" description="Helical" evidence="7">
    <location>
        <begin position="206"/>
        <end position="225"/>
    </location>
</feature>
<feature type="domain" description="Cytochrome c assembly protein" evidence="8">
    <location>
        <begin position="974"/>
        <end position="1182"/>
    </location>
</feature>
<evidence type="ECO:0000256" key="6">
    <source>
        <dbReference type="SAM" id="MobiDB-lite"/>
    </source>
</evidence>
<dbReference type="InterPro" id="IPR007816">
    <property type="entry name" value="ResB-like_domain"/>
</dbReference>
<feature type="transmembrane region" description="Helical" evidence="7">
    <location>
        <begin position="237"/>
        <end position="259"/>
    </location>
</feature>
<evidence type="ECO:0000256" key="2">
    <source>
        <dbReference type="ARBA" id="ARBA00022692"/>
    </source>
</evidence>
<dbReference type="Pfam" id="PF01578">
    <property type="entry name" value="Cytochrom_C_asm"/>
    <property type="match status" value="1"/>
</dbReference>
<dbReference type="Proteomes" id="UP000316426">
    <property type="component" value="Chromosome"/>
</dbReference>
<keyword evidence="11" id="KW-1185">Reference proteome</keyword>
<evidence type="ECO:0000256" key="7">
    <source>
        <dbReference type="SAM" id="Phobius"/>
    </source>
</evidence>
<protein>
    <submittedName>
        <fullName evidence="10">Cytochrome c biogenesis protein CcsA</fullName>
    </submittedName>
</protein>